<comment type="caution">
    <text evidence="2">The sequence shown here is derived from an EMBL/GenBank/DDBJ whole genome shotgun (WGS) entry which is preliminary data.</text>
</comment>
<accession>A0A8J3XPN7</accession>
<evidence type="ECO:0000313" key="2">
    <source>
        <dbReference type="EMBL" id="GII48619.1"/>
    </source>
</evidence>
<dbReference type="EMBL" id="BOOQ01000032">
    <property type="protein sequence ID" value="GII48619.1"/>
    <property type="molecule type" value="Genomic_DNA"/>
</dbReference>
<dbReference type="Proteomes" id="UP000644610">
    <property type="component" value="Unassembled WGS sequence"/>
</dbReference>
<dbReference type="AlphaFoldDB" id="A0A8J3XPN7"/>
<protein>
    <submittedName>
        <fullName evidence="2">Uncharacterized protein</fullName>
    </submittedName>
</protein>
<evidence type="ECO:0000313" key="3">
    <source>
        <dbReference type="Proteomes" id="UP000644610"/>
    </source>
</evidence>
<organism evidence="2 3">
    <name type="scientific">Planotetraspora silvatica</name>
    <dbReference type="NCBI Taxonomy" id="234614"/>
    <lineage>
        <taxon>Bacteria</taxon>
        <taxon>Bacillati</taxon>
        <taxon>Actinomycetota</taxon>
        <taxon>Actinomycetes</taxon>
        <taxon>Streptosporangiales</taxon>
        <taxon>Streptosporangiaceae</taxon>
        <taxon>Planotetraspora</taxon>
    </lineage>
</organism>
<name>A0A8J3XPN7_9ACTN</name>
<keyword evidence="3" id="KW-1185">Reference proteome</keyword>
<reference evidence="2" key="1">
    <citation type="submission" date="2021-01" db="EMBL/GenBank/DDBJ databases">
        <title>Whole genome shotgun sequence of Planotetraspora silvatica NBRC 100141.</title>
        <authorList>
            <person name="Komaki H."/>
            <person name="Tamura T."/>
        </authorList>
    </citation>
    <scope>NUCLEOTIDE SEQUENCE</scope>
    <source>
        <strain evidence="2">NBRC 100141</strain>
    </source>
</reference>
<feature type="region of interest" description="Disordered" evidence="1">
    <location>
        <begin position="1"/>
        <end position="89"/>
    </location>
</feature>
<proteinExistence type="predicted"/>
<sequence>MGLELVEACEDGTADAEGSRPPGARAALEGPGDFEPSGEGSETTIVSPAPGVALTPVGLSGLPDALEHAQATTATTTSMPVSTDTRRRQ</sequence>
<evidence type="ECO:0000256" key="1">
    <source>
        <dbReference type="SAM" id="MobiDB-lite"/>
    </source>
</evidence>
<gene>
    <name evidence="2" type="ORF">Psi02_50430</name>
</gene>